<reference evidence="1" key="1">
    <citation type="submission" date="2021-05" db="EMBL/GenBank/DDBJ databases">
        <authorList>
            <person name="Pan Q."/>
            <person name="Jouanno E."/>
            <person name="Zahm M."/>
            <person name="Klopp C."/>
            <person name="Cabau C."/>
            <person name="Louis A."/>
            <person name="Berthelot C."/>
            <person name="Parey E."/>
            <person name="Roest Crollius H."/>
            <person name="Montfort J."/>
            <person name="Robinson-Rechavi M."/>
            <person name="Bouchez O."/>
            <person name="Lampietro C."/>
            <person name="Lopez Roques C."/>
            <person name="Donnadieu C."/>
            <person name="Postlethwait J."/>
            <person name="Bobe J."/>
            <person name="Dillon D."/>
            <person name="Chandos A."/>
            <person name="von Hippel F."/>
            <person name="Guiguen Y."/>
        </authorList>
    </citation>
    <scope>NUCLEOTIDE SEQUENCE</scope>
    <source>
        <strain evidence="1">YG-Jan2019</strain>
    </source>
</reference>
<organism evidence="1 2">
    <name type="scientific">Dallia pectoralis</name>
    <name type="common">Alaska blackfish</name>
    <dbReference type="NCBI Taxonomy" id="75939"/>
    <lineage>
        <taxon>Eukaryota</taxon>
        <taxon>Metazoa</taxon>
        <taxon>Chordata</taxon>
        <taxon>Craniata</taxon>
        <taxon>Vertebrata</taxon>
        <taxon>Euteleostomi</taxon>
        <taxon>Actinopterygii</taxon>
        <taxon>Neopterygii</taxon>
        <taxon>Teleostei</taxon>
        <taxon>Protacanthopterygii</taxon>
        <taxon>Esociformes</taxon>
        <taxon>Umbridae</taxon>
        <taxon>Dallia</taxon>
    </lineage>
</organism>
<proteinExistence type="predicted"/>
<sequence>MMSEAIVTFQSQLSGVMETVFKAAMYEITRLVEDSFLKEVSRSREQVESLKKRLQCSENRSREKDRDGSRRGRCADCGRAEARSSGATQTGPERGLGLKQEKRPGEEWSSCGSVAGESAFHDLEEPETTSPRRSSEPTEVGGQKLDNLLKEEALHNAELRERWGVCLDGAESSDVSGPSKDFSEQELQQCQDDWGSSLDHGPEPPGAEGGPERDPGDPSDPLYRARYNIEEHGSSFEKSGFSGSGSASHLLDIEGLDGLPGSPSHLGGLSFGPGGHFQVDLGASDGGENQLRSHMPGPHRNRREQMGSPSQSPNTDVGDLNCLLINEEGYLQDSSALYPEQGVTVSGSRAGRRGLTSVHSGSSDHNNLEGQYAFGHSLNLSGRLQEMAGEGGRRHACNQCPMTFLDSGSLKAHKQSHKPVRSLGTGSGSGPPYSCNQCGKTFTQACNLKVHQRVHQAEGLHLCSHCGKGFASFSDLKRHKCSQTTDKPYCCSLCGNKFSRLWNLKLHRRIHTQEKPHRCTMCDKSFTRADILKVHQRTHTGERPYCCAVCGLSFKRLDHLKSHQRKHRPDSELIL</sequence>
<dbReference type="Proteomes" id="UP001157502">
    <property type="component" value="Chromosome 15"/>
</dbReference>
<comment type="caution">
    <text evidence="1">The sequence shown here is derived from an EMBL/GenBank/DDBJ whole genome shotgun (WGS) entry which is preliminary data.</text>
</comment>
<accession>A0ACC2GAD2</accession>
<protein>
    <submittedName>
        <fullName evidence="1">Uncharacterized protein</fullName>
    </submittedName>
</protein>
<evidence type="ECO:0000313" key="2">
    <source>
        <dbReference type="Proteomes" id="UP001157502"/>
    </source>
</evidence>
<gene>
    <name evidence="1" type="ORF">DPEC_G00182070</name>
</gene>
<keyword evidence="2" id="KW-1185">Reference proteome</keyword>
<name>A0ACC2GAD2_DALPE</name>
<dbReference type="EMBL" id="CM055742">
    <property type="protein sequence ID" value="KAJ8000601.1"/>
    <property type="molecule type" value="Genomic_DNA"/>
</dbReference>
<evidence type="ECO:0000313" key="1">
    <source>
        <dbReference type="EMBL" id="KAJ8000601.1"/>
    </source>
</evidence>